<feature type="transmembrane region" description="Helical" evidence="1">
    <location>
        <begin position="207"/>
        <end position="227"/>
    </location>
</feature>
<evidence type="ECO:0000313" key="2">
    <source>
        <dbReference type="EMBL" id="KAK6737004.1"/>
    </source>
</evidence>
<keyword evidence="1" id="KW-0472">Membrane</keyword>
<proteinExistence type="predicted"/>
<evidence type="ECO:0000313" key="3">
    <source>
        <dbReference type="Proteomes" id="UP001303046"/>
    </source>
</evidence>
<feature type="transmembrane region" description="Helical" evidence="1">
    <location>
        <begin position="144"/>
        <end position="165"/>
    </location>
</feature>
<keyword evidence="3" id="KW-1185">Reference proteome</keyword>
<name>A0ABR1CEY5_NECAM</name>
<dbReference type="PANTHER" id="PTHR43243">
    <property type="entry name" value="INNER MEMBRANE TRANSPORTER YGJI-RELATED"/>
    <property type="match status" value="1"/>
</dbReference>
<feature type="transmembrane region" description="Helical" evidence="1">
    <location>
        <begin position="118"/>
        <end position="138"/>
    </location>
</feature>
<feature type="transmembrane region" description="Helical" evidence="1">
    <location>
        <begin position="394"/>
        <end position="415"/>
    </location>
</feature>
<organism evidence="2 3">
    <name type="scientific">Necator americanus</name>
    <name type="common">Human hookworm</name>
    <dbReference type="NCBI Taxonomy" id="51031"/>
    <lineage>
        <taxon>Eukaryota</taxon>
        <taxon>Metazoa</taxon>
        <taxon>Ecdysozoa</taxon>
        <taxon>Nematoda</taxon>
        <taxon>Chromadorea</taxon>
        <taxon>Rhabditida</taxon>
        <taxon>Rhabditina</taxon>
        <taxon>Rhabditomorpha</taxon>
        <taxon>Strongyloidea</taxon>
        <taxon>Ancylostomatidae</taxon>
        <taxon>Bunostominae</taxon>
        <taxon>Necator</taxon>
    </lineage>
</organism>
<evidence type="ECO:0000256" key="1">
    <source>
        <dbReference type="SAM" id="Phobius"/>
    </source>
</evidence>
<gene>
    <name evidence="2" type="primary">Necator_chrII.g7392</name>
    <name evidence="2" type="ORF">RB195_019599</name>
</gene>
<protein>
    <recommendedName>
        <fullName evidence="4">Cationic amino acid transporter C-terminal domain-containing protein</fullName>
    </recommendedName>
</protein>
<feature type="transmembrane region" description="Helical" evidence="1">
    <location>
        <begin position="185"/>
        <end position="201"/>
    </location>
</feature>
<accession>A0ABR1CEY5</accession>
<feature type="transmembrane region" description="Helical" evidence="1">
    <location>
        <begin position="20"/>
        <end position="38"/>
    </location>
</feature>
<feature type="transmembrane region" description="Helical" evidence="1">
    <location>
        <begin position="85"/>
        <end position="106"/>
    </location>
</feature>
<feature type="transmembrane region" description="Helical" evidence="1">
    <location>
        <begin position="45"/>
        <end position="65"/>
    </location>
</feature>
<keyword evidence="1" id="KW-1133">Transmembrane helix</keyword>
<dbReference type="Proteomes" id="UP001303046">
    <property type="component" value="Unassembled WGS sequence"/>
</dbReference>
<feature type="transmembrane region" description="Helical" evidence="1">
    <location>
        <begin position="478"/>
        <end position="497"/>
    </location>
</feature>
<sequence length="534" mass="60074">MTLRLLHRDSGLWIISEEYDFTALCAALFSVIILCCNLRVVGTVSLCLVVVAVLMTASCTMVGFFHADPQNWIDANFFRFGFDGILKAVSALCCAFAGVDATSYLFEETKNPRKKVPVLLPMMVTFLSLFFFVVVMIFRYMLTVSAVCGLSGAALSSFLPGSRIINALSSDRLLPLPADMTRRPVMSVFIFSILVSFGLLIDRNVLLMLVFFTTPLKMIIAVCLVVLQHYRPDPVGIPQETCQYKSIRKKRQQVSLTEEDGSIVTSTLTHDGDDSDCSVDTSVLLQMAVAKKETLRLQGRLEKKQDNYLSEKVPVLAKSVSHYNSMAPVAECPEVHNCIADPCSIREDSDDDGPHQIHLYSREVPELPFVESFRGVDRPSTPVDANEQYRKSKWVLTLFITSSVLFTQLAVVSGFDTVSSSILLSLFLAVVFLSIMLASKLSTNHHLQRRQARVLFFPYMSYFTLFLLIFVLSTTKTFTFLLFNSWILTGVLLYFIYGHWNSTQKHRIHDGFHEDDDAEMYRAIIGNDYAIQSE</sequence>
<feature type="transmembrane region" description="Helical" evidence="1">
    <location>
        <begin position="421"/>
        <end position="442"/>
    </location>
</feature>
<dbReference type="EMBL" id="JAVFWL010000002">
    <property type="protein sequence ID" value="KAK6737004.1"/>
    <property type="molecule type" value="Genomic_DNA"/>
</dbReference>
<evidence type="ECO:0008006" key="4">
    <source>
        <dbReference type="Google" id="ProtNLM"/>
    </source>
</evidence>
<feature type="transmembrane region" description="Helical" evidence="1">
    <location>
        <begin position="454"/>
        <end position="472"/>
    </location>
</feature>
<dbReference type="PANTHER" id="PTHR43243:SF20">
    <property type="entry name" value="CATIONIC AMINO ACID TRANSPORTER 3"/>
    <property type="match status" value="1"/>
</dbReference>
<comment type="caution">
    <text evidence="2">The sequence shown here is derived from an EMBL/GenBank/DDBJ whole genome shotgun (WGS) entry which is preliminary data.</text>
</comment>
<keyword evidence="1" id="KW-0812">Transmembrane</keyword>
<reference evidence="2 3" key="1">
    <citation type="submission" date="2023-08" db="EMBL/GenBank/DDBJ databases">
        <title>A Necator americanus chromosomal reference genome.</title>
        <authorList>
            <person name="Ilik V."/>
            <person name="Petrzelkova K.J."/>
            <person name="Pardy F."/>
            <person name="Fuh T."/>
            <person name="Niatou-Singa F.S."/>
            <person name="Gouil Q."/>
            <person name="Baker L."/>
            <person name="Ritchie M.E."/>
            <person name="Jex A.R."/>
            <person name="Gazzola D."/>
            <person name="Li H."/>
            <person name="Toshio Fujiwara R."/>
            <person name="Zhan B."/>
            <person name="Aroian R.V."/>
            <person name="Pafco B."/>
            <person name="Schwarz E.M."/>
        </authorList>
    </citation>
    <scope>NUCLEOTIDE SEQUENCE [LARGE SCALE GENOMIC DNA]</scope>
    <source>
        <strain evidence="2 3">Aroian</strain>
        <tissue evidence="2">Whole animal</tissue>
    </source>
</reference>
<dbReference type="Gene3D" id="1.20.1740.10">
    <property type="entry name" value="Amino acid/polyamine transporter I"/>
    <property type="match status" value="2"/>
</dbReference>
<dbReference type="PIRSF" id="PIRSF006060">
    <property type="entry name" value="AA_transporter"/>
    <property type="match status" value="1"/>
</dbReference>